<feature type="chain" id="PRO_5047389259" evidence="1">
    <location>
        <begin position="20"/>
        <end position="118"/>
    </location>
</feature>
<evidence type="ECO:0000256" key="1">
    <source>
        <dbReference type="SAM" id="SignalP"/>
    </source>
</evidence>
<dbReference type="RefSeq" id="WP_283411548.1">
    <property type="nucleotide sequence ID" value="NZ_FXUA01000001.1"/>
</dbReference>
<feature type="signal peptide" evidence="1">
    <location>
        <begin position="1"/>
        <end position="19"/>
    </location>
</feature>
<protein>
    <submittedName>
        <fullName evidence="2">Uncharacterized protein</fullName>
    </submittedName>
</protein>
<dbReference type="EMBL" id="FXUA01000001">
    <property type="protein sequence ID" value="SMP07561.1"/>
    <property type="molecule type" value="Genomic_DNA"/>
</dbReference>
<evidence type="ECO:0000313" key="3">
    <source>
        <dbReference type="Proteomes" id="UP001157915"/>
    </source>
</evidence>
<sequence>MKKLIYPIYCCLLFSFACSEDKDPVMVCGVINPVEDLAWLNAIKQAAESGSSSEYSYLAQATFEGETVFYSGTCHPLANWALLLLDCGGNQIEGEYTFADLGDSKIVWQPEDSRCQFD</sequence>
<dbReference type="Proteomes" id="UP001157915">
    <property type="component" value="Unassembled WGS sequence"/>
</dbReference>
<evidence type="ECO:0000313" key="2">
    <source>
        <dbReference type="EMBL" id="SMP07561.1"/>
    </source>
</evidence>
<keyword evidence="1" id="KW-0732">Signal</keyword>
<name>A0ABY1NEQ2_9BACT</name>
<reference evidence="2 3" key="1">
    <citation type="submission" date="2017-05" db="EMBL/GenBank/DDBJ databases">
        <authorList>
            <person name="Varghese N."/>
            <person name="Submissions S."/>
        </authorList>
    </citation>
    <scope>NUCLEOTIDE SEQUENCE [LARGE SCALE GENOMIC DNA]</scope>
    <source>
        <strain evidence="2 3">DSM 15360</strain>
    </source>
</reference>
<dbReference type="PROSITE" id="PS51257">
    <property type="entry name" value="PROKAR_LIPOPROTEIN"/>
    <property type="match status" value="1"/>
</dbReference>
<comment type="caution">
    <text evidence="2">The sequence shown here is derived from an EMBL/GenBank/DDBJ whole genome shotgun (WGS) entry which is preliminary data.</text>
</comment>
<organism evidence="2 3">
    <name type="scientific">Algoriphagus winogradskyi</name>
    <dbReference type="NCBI Taxonomy" id="237017"/>
    <lineage>
        <taxon>Bacteria</taxon>
        <taxon>Pseudomonadati</taxon>
        <taxon>Bacteroidota</taxon>
        <taxon>Cytophagia</taxon>
        <taxon>Cytophagales</taxon>
        <taxon>Cyclobacteriaceae</taxon>
        <taxon>Algoriphagus</taxon>
    </lineage>
</organism>
<accession>A0ABY1NEQ2</accession>
<keyword evidence="3" id="KW-1185">Reference proteome</keyword>
<proteinExistence type="predicted"/>
<gene>
    <name evidence="2" type="ORF">SAMN06265367_101619</name>
</gene>